<comment type="caution">
    <text evidence="4">The sequence shown here is derived from an EMBL/GenBank/DDBJ whole genome shotgun (WGS) entry which is preliminary data.</text>
</comment>
<feature type="domain" description="FAD dependent oxidoreductase" evidence="3">
    <location>
        <begin position="97"/>
        <end position="450"/>
    </location>
</feature>
<dbReference type="Gene3D" id="3.50.50.60">
    <property type="entry name" value="FAD/NAD(P)-binding domain"/>
    <property type="match status" value="1"/>
</dbReference>
<evidence type="ECO:0000313" key="4">
    <source>
        <dbReference type="EMBL" id="RKN43774.1"/>
    </source>
</evidence>
<dbReference type="PANTHER" id="PTHR13847:SF287">
    <property type="entry name" value="FAD-DEPENDENT OXIDOREDUCTASE DOMAIN-CONTAINING PROTEIN 1"/>
    <property type="match status" value="1"/>
</dbReference>
<evidence type="ECO:0000259" key="3">
    <source>
        <dbReference type="Pfam" id="PF01266"/>
    </source>
</evidence>
<keyword evidence="5" id="KW-1185">Reference proteome</keyword>
<proteinExistence type="predicted"/>
<evidence type="ECO:0000256" key="1">
    <source>
        <dbReference type="ARBA" id="ARBA00023002"/>
    </source>
</evidence>
<dbReference type="GO" id="GO:0005737">
    <property type="term" value="C:cytoplasm"/>
    <property type="evidence" value="ECO:0007669"/>
    <property type="project" value="TreeGrafter"/>
</dbReference>
<evidence type="ECO:0000313" key="5">
    <source>
        <dbReference type="Proteomes" id="UP000272474"/>
    </source>
</evidence>
<dbReference type="EMBL" id="RBAL01000004">
    <property type="protein sequence ID" value="RKN43774.1"/>
    <property type="molecule type" value="Genomic_DNA"/>
</dbReference>
<organism evidence="4 5">
    <name type="scientific">Streptomyces hoynatensis</name>
    <dbReference type="NCBI Taxonomy" id="1141874"/>
    <lineage>
        <taxon>Bacteria</taxon>
        <taxon>Bacillati</taxon>
        <taxon>Actinomycetota</taxon>
        <taxon>Actinomycetes</taxon>
        <taxon>Kitasatosporales</taxon>
        <taxon>Streptomycetaceae</taxon>
        <taxon>Streptomyces</taxon>
    </lineage>
</organism>
<evidence type="ECO:0000256" key="2">
    <source>
        <dbReference type="SAM" id="MobiDB-lite"/>
    </source>
</evidence>
<dbReference type="Proteomes" id="UP000272474">
    <property type="component" value="Unassembled WGS sequence"/>
</dbReference>
<dbReference type="InterPro" id="IPR006076">
    <property type="entry name" value="FAD-dep_OxRdtase"/>
</dbReference>
<sequence>MLGGQPGAPGAQERGEFLPARRLVRCGVPPRGVLPGEVPPGGGPWRGSHGPTIGTCWYRGAGRRSLAGQAKGNAAGRRRAEGSPAEASPGRRRAVPDVVIAGGGVVGCATAVHLLEASPGIDVVVVEPDPTHARAATGRGTGGVRQLFTCPENIALSQYTLEVIGHWEDWAGTTSCRAPDLRWRPQGYLFVAGEADVRALADNFETQRLHHVDAEWIEPAALASRYPQLHVADLAGAVLSVRDGWLDPKAFFAGVRAKAERLGAAFLTDRVVDFTVARNTVRSATLASGRALTAGAVVNAAGTRAPGLAAGLGMRLPVEPMRRHEHYVRTGRDIGHLPFLKDVDGLAVHPHLSGLSVGLVDFGHPGGENFRVDPTYYARRVAPALAHRLRGLGQVEELRTWTGLYDQNRLDGNMILGNWPGHLDNFYVASGFSGHGFMHALGVGRGLAELILGGAYTSCDLHRMGYQRVLDDRPYPERGIR</sequence>
<protein>
    <submittedName>
        <fullName evidence="4">FAD-binding oxidoreductase</fullName>
    </submittedName>
</protein>
<dbReference type="GO" id="GO:0032981">
    <property type="term" value="P:mitochondrial respiratory chain complex I assembly"/>
    <property type="evidence" value="ECO:0007669"/>
    <property type="project" value="TreeGrafter"/>
</dbReference>
<feature type="region of interest" description="Disordered" evidence="2">
    <location>
        <begin position="67"/>
        <end position="92"/>
    </location>
</feature>
<reference evidence="4 5" key="1">
    <citation type="journal article" date="2014" name="Int. J. Syst. Evol. Microbiol.">
        <title>Streptomyces hoynatensis sp. nov., isolated from deep marine sediment.</title>
        <authorList>
            <person name="Veyisoglu A."/>
            <person name="Sahin N."/>
        </authorList>
    </citation>
    <scope>NUCLEOTIDE SEQUENCE [LARGE SCALE GENOMIC DNA]</scope>
    <source>
        <strain evidence="4 5">KCTC 29097</strain>
    </source>
</reference>
<dbReference type="PANTHER" id="PTHR13847">
    <property type="entry name" value="SARCOSINE DEHYDROGENASE-RELATED"/>
    <property type="match status" value="1"/>
</dbReference>
<accession>A0A3A9Z794</accession>
<dbReference type="InterPro" id="IPR036188">
    <property type="entry name" value="FAD/NAD-bd_sf"/>
</dbReference>
<dbReference type="Pfam" id="PF01266">
    <property type="entry name" value="DAO"/>
    <property type="match status" value="1"/>
</dbReference>
<dbReference type="AlphaFoldDB" id="A0A3A9Z794"/>
<gene>
    <name evidence="4" type="ORF">D7294_08590</name>
</gene>
<keyword evidence="1" id="KW-0560">Oxidoreductase</keyword>
<dbReference type="GO" id="GO:0016491">
    <property type="term" value="F:oxidoreductase activity"/>
    <property type="evidence" value="ECO:0007669"/>
    <property type="project" value="UniProtKB-KW"/>
</dbReference>
<dbReference type="SUPFAM" id="SSF51905">
    <property type="entry name" value="FAD/NAD(P)-binding domain"/>
    <property type="match status" value="1"/>
</dbReference>
<name>A0A3A9Z794_9ACTN</name>
<dbReference type="Gene3D" id="3.30.9.10">
    <property type="entry name" value="D-Amino Acid Oxidase, subunit A, domain 2"/>
    <property type="match status" value="1"/>
</dbReference>